<protein>
    <recommendedName>
        <fullName evidence="4">Kinase</fullName>
        <ecNumber evidence="4">2.7.-.-</ecNumber>
    </recommendedName>
</protein>
<evidence type="ECO:0000256" key="4">
    <source>
        <dbReference type="RuleBase" id="RU363090"/>
    </source>
</evidence>
<comment type="similarity">
    <text evidence="1 4">Belongs to the inositol phosphokinase (IPK) family.</text>
</comment>
<dbReference type="InterPro" id="IPR005522">
    <property type="entry name" value="IPK"/>
</dbReference>
<dbReference type="InterPro" id="IPR038286">
    <property type="entry name" value="IPK_sf"/>
</dbReference>
<keyword evidence="2 4" id="KW-0808">Transferase</keyword>
<dbReference type="EMBL" id="JAVRRA010028061">
    <property type="protein sequence ID" value="KAK5046551.1"/>
    <property type="molecule type" value="Genomic_DNA"/>
</dbReference>
<dbReference type="Gene3D" id="3.30.470.160">
    <property type="entry name" value="Inositol polyphosphate kinase"/>
    <property type="match status" value="1"/>
</dbReference>
<feature type="non-terminal residue" evidence="5">
    <location>
        <position position="129"/>
    </location>
</feature>
<proteinExistence type="inferred from homology"/>
<evidence type="ECO:0000313" key="5">
    <source>
        <dbReference type="EMBL" id="KAK5046551.1"/>
    </source>
</evidence>
<comment type="caution">
    <text evidence="5">The sequence shown here is derived from an EMBL/GenBank/DDBJ whole genome shotgun (WGS) entry which is preliminary data.</text>
</comment>
<sequence>MASSLDPSSLVAFEDAAAGHDGVLSDSTGDLFIKPCTPAEIAFYESSLASHPTFAALMPTFMGTLQLGSPDQILAAQAPTSGITPGTAASLPLSDPGPLKGKKLDTQTAIVLENVAAGFERPNIMDIKL</sequence>
<reference evidence="5 6" key="1">
    <citation type="submission" date="2023-08" db="EMBL/GenBank/DDBJ databases">
        <title>Black Yeasts Isolated from many extreme environments.</title>
        <authorList>
            <person name="Coleine C."/>
            <person name="Stajich J.E."/>
            <person name="Selbmann L."/>
        </authorList>
    </citation>
    <scope>NUCLEOTIDE SEQUENCE [LARGE SCALE GENOMIC DNA]</scope>
    <source>
        <strain evidence="5 6">CCFEE 536</strain>
    </source>
</reference>
<evidence type="ECO:0000256" key="2">
    <source>
        <dbReference type="ARBA" id="ARBA00022679"/>
    </source>
</evidence>
<dbReference type="PANTHER" id="PTHR12400">
    <property type="entry name" value="INOSITOL POLYPHOSPHATE KINASE"/>
    <property type="match status" value="1"/>
</dbReference>
<keyword evidence="3 4" id="KW-0418">Kinase</keyword>
<dbReference type="PANTHER" id="PTHR12400:SF103">
    <property type="entry name" value="INOSITOL POLYPHOSPHATE MULTIKINASE"/>
    <property type="match status" value="1"/>
</dbReference>
<evidence type="ECO:0000256" key="1">
    <source>
        <dbReference type="ARBA" id="ARBA00007374"/>
    </source>
</evidence>
<evidence type="ECO:0000313" key="6">
    <source>
        <dbReference type="Proteomes" id="UP001357485"/>
    </source>
</evidence>
<keyword evidence="6" id="KW-1185">Reference proteome</keyword>
<dbReference type="EC" id="2.7.-.-" evidence="4"/>
<name>A0ABR0ITU3_9PEZI</name>
<evidence type="ECO:0000256" key="3">
    <source>
        <dbReference type="ARBA" id="ARBA00022777"/>
    </source>
</evidence>
<accession>A0ABR0ITU3</accession>
<gene>
    <name evidence="5" type="ORF">LTR16_011271</name>
</gene>
<organism evidence="5 6">
    <name type="scientific">Cryomyces antarcticus</name>
    <dbReference type="NCBI Taxonomy" id="329879"/>
    <lineage>
        <taxon>Eukaryota</taxon>
        <taxon>Fungi</taxon>
        <taxon>Dikarya</taxon>
        <taxon>Ascomycota</taxon>
        <taxon>Pezizomycotina</taxon>
        <taxon>Dothideomycetes</taxon>
        <taxon>Dothideomycetes incertae sedis</taxon>
        <taxon>Cryomyces</taxon>
    </lineage>
</organism>
<dbReference type="Proteomes" id="UP001357485">
    <property type="component" value="Unassembled WGS sequence"/>
</dbReference>
<dbReference type="SUPFAM" id="SSF56104">
    <property type="entry name" value="SAICAR synthase-like"/>
    <property type="match status" value="1"/>
</dbReference>